<reference evidence="3" key="1">
    <citation type="submission" date="2012-02" db="EMBL/GenBank/DDBJ databases">
        <title>The complete genome of Halobacteroides halobius DSM 5150.</title>
        <authorList>
            <person name="Lucas S."/>
            <person name="Copeland A."/>
            <person name="Lapidus A."/>
            <person name="Glavina del Rio T."/>
            <person name="Dalin E."/>
            <person name="Tice H."/>
            <person name="Bruce D."/>
            <person name="Goodwin L."/>
            <person name="Pitluck S."/>
            <person name="Peters L."/>
            <person name="Mikhailova N."/>
            <person name="Gu W."/>
            <person name="Kyrpides N."/>
            <person name="Mavromatis K."/>
            <person name="Ivanova N."/>
            <person name="Brettin T."/>
            <person name="Detter J.C."/>
            <person name="Han C."/>
            <person name="Larimer F."/>
            <person name="Land M."/>
            <person name="Hauser L."/>
            <person name="Markowitz V."/>
            <person name="Cheng J.-F."/>
            <person name="Hugenholtz P."/>
            <person name="Woyke T."/>
            <person name="Wu D."/>
            <person name="Tindall B."/>
            <person name="Pomrenke H."/>
            <person name="Brambilla E."/>
            <person name="Klenk H.-P."/>
            <person name="Eisen J.A."/>
        </authorList>
    </citation>
    <scope>NUCLEOTIDE SEQUENCE [LARGE SCALE GENOMIC DNA]</scope>
    <source>
        <strain evidence="3">ATCC 35273 / DSM 5150 / MD-1</strain>
    </source>
</reference>
<dbReference type="OrthoDB" id="9780216at2"/>
<dbReference type="HOGENOM" id="CLU_048251_0_1_9"/>
<dbReference type="GO" id="GO:0008289">
    <property type="term" value="F:lipid binding"/>
    <property type="evidence" value="ECO:0007669"/>
    <property type="project" value="UniProtKB-KW"/>
</dbReference>
<dbReference type="InterPro" id="IPR043168">
    <property type="entry name" value="DegV_C"/>
</dbReference>
<dbReference type="SUPFAM" id="SSF82549">
    <property type="entry name" value="DAK1/DegV-like"/>
    <property type="match status" value="1"/>
</dbReference>
<dbReference type="NCBIfam" id="TIGR00762">
    <property type="entry name" value="DegV"/>
    <property type="match status" value="1"/>
</dbReference>
<gene>
    <name evidence="2" type="ordered locus">Halha_1206</name>
</gene>
<evidence type="ECO:0000256" key="1">
    <source>
        <dbReference type="ARBA" id="ARBA00023121"/>
    </source>
</evidence>
<dbReference type="PROSITE" id="PS51482">
    <property type="entry name" value="DEGV"/>
    <property type="match status" value="1"/>
</dbReference>
<accession>L0K9U9</accession>
<dbReference type="InterPro" id="IPR050270">
    <property type="entry name" value="DegV_domain_contain"/>
</dbReference>
<sequence length="280" mass="31504">MAKIAVVTDSTADLTSNQLQEYDITRVPLQVMIADQEYQDWVEINPDQFLKKLEVSDHLPTTSQPPVGRFVKVYEELAKEYDHIISLHVSTQLSGTIKAAQLAADMVEEVEIKVIDSETVSISLGIMAIEVAKKVKEGTKLGKIIKFIDRIKEQVGIYFTVDDLDYLEQGGRIGKAAAFLGNLFKVRPLMTVEDGEVAPYKKVRGEKRLYRVFKEVIDGKLDNKKGQKLVILYSKYQDKAKQLEEILTNEFAWREVEVRKLGPVIGSHVGPTAFGAAIYK</sequence>
<protein>
    <submittedName>
        <fullName evidence="2">EDD domain protein, DegV family</fullName>
    </submittedName>
</protein>
<keyword evidence="1" id="KW-0446">Lipid-binding</keyword>
<dbReference type="PANTHER" id="PTHR33434">
    <property type="entry name" value="DEGV DOMAIN-CONTAINING PROTEIN DR_1986-RELATED"/>
    <property type="match status" value="1"/>
</dbReference>
<dbReference type="RefSeq" id="WP_015326876.1">
    <property type="nucleotide sequence ID" value="NC_019978.1"/>
</dbReference>
<dbReference type="Proteomes" id="UP000010880">
    <property type="component" value="Chromosome"/>
</dbReference>
<proteinExistence type="predicted"/>
<keyword evidence="3" id="KW-1185">Reference proteome</keyword>
<dbReference type="PANTHER" id="PTHR33434:SF2">
    <property type="entry name" value="FATTY ACID-BINDING PROTEIN TM_1468"/>
    <property type="match status" value="1"/>
</dbReference>
<dbReference type="KEGG" id="hhl:Halha_1206"/>
<dbReference type="STRING" id="748449.Halha_1206"/>
<dbReference type="InterPro" id="IPR003797">
    <property type="entry name" value="DegV"/>
</dbReference>
<dbReference type="EMBL" id="CP003359">
    <property type="protein sequence ID" value="AGB41154.1"/>
    <property type="molecule type" value="Genomic_DNA"/>
</dbReference>
<name>L0K9U9_HALHC</name>
<evidence type="ECO:0000313" key="2">
    <source>
        <dbReference type="EMBL" id="AGB41154.1"/>
    </source>
</evidence>
<dbReference type="eggNOG" id="COG1307">
    <property type="taxonomic scope" value="Bacteria"/>
</dbReference>
<evidence type="ECO:0000313" key="3">
    <source>
        <dbReference type="Proteomes" id="UP000010880"/>
    </source>
</evidence>
<dbReference type="Gene3D" id="3.40.50.10170">
    <property type="match status" value="1"/>
</dbReference>
<dbReference type="Pfam" id="PF02645">
    <property type="entry name" value="DegV"/>
    <property type="match status" value="1"/>
</dbReference>
<dbReference type="Gene3D" id="3.30.1180.10">
    <property type="match status" value="1"/>
</dbReference>
<organism evidence="2 3">
    <name type="scientific">Halobacteroides halobius (strain ATCC 35273 / DSM 5150 / MD-1)</name>
    <dbReference type="NCBI Taxonomy" id="748449"/>
    <lineage>
        <taxon>Bacteria</taxon>
        <taxon>Bacillati</taxon>
        <taxon>Bacillota</taxon>
        <taxon>Clostridia</taxon>
        <taxon>Halanaerobiales</taxon>
        <taxon>Halobacteroidaceae</taxon>
        <taxon>Halobacteroides</taxon>
    </lineage>
</organism>
<dbReference type="AlphaFoldDB" id="L0K9U9"/>